<reference evidence="1" key="2">
    <citation type="submission" date="2023-01" db="EMBL/GenBank/DDBJ databases">
        <title>Draft genome sequence of Litoribrevibacter albus strain NBRC 110071.</title>
        <authorList>
            <person name="Sun Q."/>
            <person name="Mori K."/>
        </authorList>
    </citation>
    <scope>NUCLEOTIDE SEQUENCE</scope>
    <source>
        <strain evidence="1">NBRC 110071</strain>
    </source>
</reference>
<protein>
    <submittedName>
        <fullName evidence="1">Uncharacterized protein</fullName>
    </submittedName>
</protein>
<dbReference type="AlphaFoldDB" id="A0AA37W8E1"/>
<dbReference type="EMBL" id="BSNM01000011">
    <property type="protein sequence ID" value="GLQ31376.1"/>
    <property type="molecule type" value="Genomic_DNA"/>
</dbReference>
<name>A0AA37W8E1_9GAMM</name>
<keyword evidence="2" id="KW-1185">Reference proteome</keyword>
<comment type="caution">
    <text evidence="1">The sequence shown here is derived from an EMBL/GenBank/DDBJ whole genome shotgun (WGS) entry which is preliminary data.</text>
</comment>
<dbReference type="SUPFAM" id="SSF50494">
    <property type="entry name" value="Trypsin-like serine proteases"/>
    <property type="match status" value="1"/>
</dbReference>
<dbReference type="Proteomes" id="UP001161389">
    <property type="component" value="Unassembled WGS sequence"/>
</dbReference>
<organism evidence="1 2">
    <name type="scientific">Litoribrevibacter albus</name>
    <dbReference type="NCBI Taxonomy" id="1473156"/>
    <lineage>
        <taxon>Bacteria</taxon>
        <taxon>Pseudomonadati</taxon>
        <taxon>Pseudomonadota</taxon>
        <taxon>Gammaproteobacteria</taxon>
        <taxon>Oceanospirillales</taxon>
        <taxon>Oceanospirillaceae</taxon>
        <taxon>Litoribrevibacter</taxon>
    </lineage>
</organism>
<evidence type="ECO:0000313" key="2">
    <source>
        <dbReference type="Proteomes" id="UP001161389"/>
    </source>
</evidence>
<sequence>MNHLTFLPYTTVQVSKESTYLGSAVLVKVENVFYVLTAAHVPFGEECEKYSEGLSSTLTYESEEIGKLTFIRELGDLEIYKTHDIVAIEVGARIQLASATLALSRSF</sequence>
<dbReference type="RefSeq" id="WP_284380971.1">
    <property type="nucleotide sequence ID" value="NZ_BSNM01000011.1"/>
</dbReference>
<dbReference type="InterPro" id="IPR009003">
    <property type="entry name" value="Peptidase_S1_PA"/>
</dbReference>
<evidence type="ECO:0000313" key="1">
    <source>
        <dbReference type="EMBL" id="GLQ31376.1"/>
    </source>
</evidence>
<proteinExistence type="predicted"/>
<accession>A0AA37W8E1</accession>
<reference evidence="1" key="1">
    <citation type="journal article" date="2014" name="Int. J. Syst. Evol. Microbiol.">
        <title>Complete genome sequence of Corynebacterium casei LMG S-19264T (=DSM 44701T), isolated from a smear-ripened cheese.</title>
        <authorList>
            <consortium name="US DOE Joint Genome Institute (JGI-PGF)"/>
            <person name="Walter F."/>
            <person name="Albersmeier A."/>
            <person name="Kalinowski J."/>
            <person name="Ruckert C."/>
        </authorList>
    </citation>
    <scope>NUCLEOTIDE SEQUENCE</scope>
    <source>
        <strain evidence="1">NBRC 110071</strain>
    </source>
</reference>
<gene>
    <name evidence="1" type="ORF">GCM10007876_18550</name>
</gene>